<evidence type="ECO:0000256" key="2">
    <source>
        <dbReference type="ARBA" id="ARBA00023125"/>
    </source>
</evidence>
<dbReference type="InterPro" id="IPR050204">
    <property type="entry name" value="AraC_XylS_family_regulators"/>
</dbReference>
<organism evidence="5 6">
    <name type="scientific">Natronomicrosphaera hydrolytica</name>
    <dbReference type="NCBI Taxonomy" id="3242702"/>
    <lineage>
        <taxon>Bacteria</taxon>
        <taxon>Pseudomonadati</taxon>
        <taxon>Planctomycetota</taxon>
        <taxon>Phycisphaerae</taxon>
        <taxon>Phycisphaerales</taxon>
        <taxon>Phycisphaeraceae</taxon>
        <taxon>Natronomicrosphaera</taxon>
    </lineage>
</organism>
<evidence type="ECO:0000259" key="4">
    <source>
        <dbReference type="PROSITE" id="PS01124"/>
    </source>
</evidence>
<keyword evidence="6" id="KW-1185">Reference proteome</keyword>
<keyword evidence="1" id="KW-0805">Transcription regulation</keyword>
<accession>A0ABV4U6B4</accession>
<sequence length="308" mass="34376">MSEKLEEHSIPCVLADNEAIAQIALEHFQERGYAHLGYSGGRHRDRDQRGVCFQRAAEAVGLSVHCYDRTIWESPGEDRTAVSRAGRARWLESLPHPIGILCWSDLAARTLAEACASSDLRMPEDVAILGVDNDVLICEMTRPSLSSIELSTERIGFESARLLDSLMGGEWSPHAAPDKPIPRILPAGVVARASTDHFAVSDPDIVRAVRYIREYSVDGIGVEAVAEHAGLSRRSLERHFKRHLGCTPLQVISRVRLERICRLLSDSDVPLARIAEAGGFQSVRHLHRFFRQQTGSTPTSYRRLHRFE</sequence>
<dbReference type="Proteomes" id="UP001575105">
    <property type="component" value="Unassembled WGS sequence"/>
</dbReference>
<proteinExistence type="predicted"/>
<dbReference type="SMART" id="SM00342">
    <property type="entry name" value="HTH_ARAC"/>
    <property type="match status" value="1"/>
</dbReference>
<evidence type="ECO:0000313" key="5">
    <source>
        <dbReference type="EMBL" id="MFA9479134.1"/>
    </source>
</evidence>
<dbReference type="Gene3D" id="1.10.10.60">
    <property type="entry name" value="Homeodomain-like"/>
    <property type="match status" value="1"/>
</dbReference>
<evidence type="ECO:0000313" key="6">
    <source>
        <dbReference type="Proteomes" id="UP001575105"/>
    </source>
</evidence>
<dbReference type="PROSITE" id="PS01124">
    <property type="entry name" value="HTH_ARAC_FAMILY_2"/>
    <property type="match status" value="1"/>
</dbReference>
<keyword evidence="3" id="KW-0804">Transcription</keyword>
<dbReference type="PROSITE" id="PS00041">
    <property type="entry name" value="HTH_ARAC_FAMILY_1"/>
    <property type="match status" value="1"/>
</dbReference>
<dbReference type="Pfam" id="PF13377">
    <property type="entry name" value="Peripla_BP_3"/>
    <property type="match status" value="1"/>
</dbReference>
<comment type="caution">
    <text evidence="5">The sequence shown here is derived from an EMBL/GenBank/DDBJ whole genome shotgun (WGS) entry which is preliminary data.</text>
</comment>
<dbReference type="PANTHER" id="PTHR46796">
    <property type="entry name" value="HTH-TYPE TRANSCRIPTIONAL ACTIVATOR RHAS-RELATED"/>
    <property type="match status" value="1"/>
</dbReference>
<dbReference type="Pfam" id="PF12833">
    <property type="entry name" value="HTH_18"/>
    <property type="match status" value="1"/>
</dbReference>
<name>A0ABV4U6B4_9BACT</name>
<protein>
    <submittedName>
        <fullName evidence="5">Substrate-binding domain-containing protein</fullName>
    </submittedName>
</protein>
<dbReference type="Gene3D" id="3.40.50.2300">
    <property type="match status" value="1"/>
</dbReference>
<dbReference type="InterPro" id="IPR009057">
    <property type="entry name" value="Homeodomain-like_sf"/>
</dbReference>
<keyword evidence="2" id="KW-0238">DNA-binding</keyword>
<dbReference type="InterPro" id="IPR018062">
    <property type="entry name" value="HTH_AraC-typ_CS"/>
</dbReference>
<gene>
    <name evidence="5" type="ORF">ACERK3_12650</name>
</gene>
<reference evidence="5 6" key="1">
    <citation type="submission" date="2024-08" db="EMBL/GenBank/DDBJ databases">
        <title>Whole-genome sequencing of halo(alkali)philic microorganisms from hypersaline lakes.</title>
        <authorList>
            <person name="Sorokin D.Y."/>
            <person name="Merkel A.Y."/>
            <person name="Messina E."/>
            <person name="Yakimov M."/>
        </authorList>
    </citation>
    <scope>NUCLEOTIDE SEQUENCE [LARGE SCALE GENOMIC DNA]</scope>
    <source>
        <strain evidence="5 6">AB-hyl4</strain>
    </source>
</reference>
<dbReference type="EMBL" id="JBGUBD010000007">
    <property type="protein sequence ID" value="MFA9479134.1"/>
    <property type="molecule type" value="Genomic_DNA"/>
</dbReference>
<evidence type="ECO:0000256" key="1">
    <source>
        <dbReference type="ARBA" id="ARBA00023015"/>
    </source>
</evidence>
<dbReference type="SUPFAM" id="SSF46689">
    <property type="entry name" value="Homeodomain-like"/>
    <property type="match status" value="2"/>
</dbReference>
<dbReference type="InterPro" id="IPR028082">
    <property type="entry name" value="Peripla_BP_I"/>
</dbReference>
<dbReference type="SUPFAM" id="SSF53822">
    <property type="entry name" value="Periplasmic binding protein-like I"/>
    <property type="match status" value="1"/>
</dbReference>
<evidence type="ECO:0000256" key="3">
    <source>
        <dbReference type="ARBA" id="ARBA00023163"/>
    </source>
</evidence>
<dbReference type="InterPro" id="IPR018060">
    <property type="entry name" value="HTH_AraC"/>
</dbReference>
<feature type="domain" description="HTH araC/xylS-type" evidence="4">
    <location>
        <begin position="206"/>
        <end position="304"/>
    </location>
</feature>
<dbReference type="InterPro" id="IPR046335">
    <property type="entry name" value="LacI/GalR-like_sensor"/>
</dbReference>
<dbReference type="RefSeq" id="WP_425346061.1">
    <property type="nucleotide sequence ID" value="NZ_JBGUBD010000007.1"/>
</dbReference>